<comment type="caution">
    <text evidence="1">The sequence shown here is derived from an EMBL/GenBank/DDBJ whole genome shotgun (WGS) entry which is preliminary data.</text>
</comment>
<reference evidence="3" key="1">
    <citation type="submission" date="2018-01" db="EMBL/GenBank/DDBJ databases">
        <authorList>
            <person name="Gaut B.S."/>
            <person name="Morton B.R."/>
            <person name="Clegg M.T."/>
            <person name="Duvall M.R."/>
        </authorList>
    </citation>
    <scope>NUCLEOTIDE SEQUENCE [LARGE SCALE GENOMIC DNA]</scope>
</reference>
<evidence type="ECO:0000313" key="3">
    <source>
        <dbReference type="Proteomes" id="UP000256862"/>
    </source>
</evidence>
<dbReference type="EMBL" id="OGUS01000121">
    <property type="protein sequence ID" value="SPC14271.1"/>
    <property type="molecule type" value="Genomic_DNA"/>
</dbReference>
<accession>A0A375FVF0</accession>
<evidence type="ECO:0000313" key="1">
    <source>
        <dbReference type="EMBL" id="SPC08550.1"/>
    </source>
</evidence>
<name>A0A375FVF0_9BURK</name>
<dbReference type="AlphaFoldDB" id="A0A375FVF0"/>
<sequence>MPEVRGSPPSIFSVMGMGEAFHLEDGELIHSSLSVVY</sequence>
<gene>
    <name evidence="2" type="ORF">CO2235_200127</name>
    <name evidence="1" type="ORF">CO2235_U850042</name>
</gene>
<organism evidence="1 3">
    <name type="scientific">Cupriavidus oxalaticus</name>
    <dbReference type="NCBI Taxonomy" id="96344"/>
    <lineage>
        <taxon>Bacteria</taxon>
        <taxon>Pseudomonadati</taxon>
        <taxon>Pseudomonadota</taxon>
        <taxon>Betaproteobacteria</taxon>
        <taxon>Burkholderiales</taxon>
        <taxon>Burkholderiaceae</taxon>
        <taxon>Cupriavidus</taxon>
    </lineage>
</organism>
<evidence type="ECO:0000313" key="2">
    <source>
        <dbReference type="EMBL" id="SPC14271.1"/>
    </source>
</evidence>
<dbReference type="EMBL" id="OGUS01000093">
    <property type="protein sequence ID" value="SPC08550.1"/>
    <property type="molecule type" value="Genomic_DNA"/>
</dbReference>
<protein>
    <submittedName>
        <fullName evidence="1">Uncharacterized protein</fullName>
    </submittedName>
</protein>
<proteinExistence type="predicted"/>
<dbReference type="Proteomes" id="UP000256862">
    <property type="component" value="Chromosome CO2235"/>
</dbReference>
<reference evidence="1" key="2">
    <citation type="submission" date="2018-01" db="EMBL/GenBank/DDBJ databases">
        <authorList>
            <person name="Clerissi C."/>
        </authorList>
    </citation>
    <scope>NUCLEOTIDE SEQUENCE</scope>
    <source>
        <strain evidence="1">Cupriavidus oxalaticus LMG 2235</strain>
    </source>
</reference>